<keyword evidence="2" id="KW-1185">Reference proteome</keyword>
<evidence type="ECO:0000313" key="1">
    <source>
        <dbReference type="EMBL" id="CAG7826393.1"/>
    </source>
</evidence>
<sequence length="25" mass="2871">TKPETEVLISKFTHIGGRRAQNPKY</sequence>
<dbReference type="Proteomes" id="UP000708208">
    <property type="component" value="Unassembled WGS sequence"/>
</dbReference>
<protein>
    <submittedName>
        <fullName evidence="1">Uncharacterized protein</fullName>
    </submittedName>
</protein>
<feature type="non-terminal residue" evidence="1">
    <location>
        <position position="25"/>
    </location>
</feature>
<proteinExistence type="predicted"/>
<reference evidence="1" key="1">
    <citation type="submission" date="2021-06" db="EMBL/GenBank/DDBJ databases">
        <authorList>
            <person name="Hodson N. C."/>
            <person name="Mongue J. A."/>
            <person name="Jaron S. K."/>
        </authorList>
    </citation>
    <scope>NUCLEOTIDE SEQUENCE</scope>
</reference>
<dbReference type="AlphaFoldDB" id="A0A8J2PMD4"/>
<name>A0A8J2PMD4_9HEXA</name>
<accession>A0A8J2PMD4</accession>
<comment type="caution">
    <text evidence="1">The sequence shown here is derived from an EMBL/GenBank/DDBJ whole genome shotgun (WGS) entry which is preliminary data.</text>
</comment>
<organism evidence="1 2">
    <name type="scientific">Allacma fusca</name>
    <dbReference type="NCBI Taxonomy" id="39272"/>
    <lineage>
        <taxon>Eukaryota</taxon>
        <taxon>Metazoa</taxon>
        <taxon>Ecdysozoa</taxon>
        <taxon>Arthropoda</taxon>
        <taxon>Hexapoda</taxon>
        <taxon>Collembola</taxon>
        <taxon>Symphypleona</taxon>
        <taxon>Sminthuridae</taxon>
        <taxon>Allacma</taxon>
    </lineage>
</organism>
<evidence type="ECO:0000313" key="2">
    <source>
        <dbReference type="Proteomes" id="UP000708208"/>
    </source>
</evidence>
<gene>
    <name evidence="1" type="ORF">AFUS01_LOCUS36447</name>
</gene>
<dbReference type="EMBL" id="CAJVCH010539609">
    <property type="protein sequence ID" value="CAG7826393.1"/>
    <property type="molecule type" value="Genomic_DNA"/>
</dbReference>